<reference evidence="2" key="1">
    <citation type="submission" date="2020-07" db="EMBL/GenBank/DDBJ databases">
        <title>Clarias magur genome sequencing, assembly and annotation.</title>
        <authorList>
            <person name="Kushwaha B."/>
            <person name="Kumar R."/>
            <person name="Das P."/>
            <person name="Joshi C.G."/>
            <person name="Kumar D."/>
            <person name="Nagpure N.S."/>
            <person name="Pandey M."/>
            <person name="Agarwal S."/>
            <person name="Srivastava S."/>
            <person name="Singh M."/>
            <person name="Sahoo L."/>
            <person name="Jayasankar P."/>
            <person name="Meher P.K."/>
            <person name="Koringa P.G."/>
            <person name="Iquebal M.A."/>
            <person name="Das S.P."/>
            <person name="Bit A."/>
            <person name="Patnaik S."/>
            <person name="Patel N."/>
            <person name="Shah T.M."/>
            <person name="Hinsu A."/>
            <person name="Jena J.K."/>
        </authorList>
    </citation>
    <scope>NUCLEOTIDE SEQUENCE</scope>
    <source>
        <strain evidence="2">CIFAMagur01</strain>
        <tissue evidence="2">Testis</tissue>
    </source>
</reference>
<accession>A0A8J4WQQ7</accession>
<organism evidence="2 3">
    <name type="scientific">Clarias magur</name>
    <name type="common">Asian catfish</name>
    <name type="synonym">Macropteronotus magur</name>
    <dbReference type="NCBI Taxonomy" id="1594786"/>
    <lineage>
        <taxon>Eukaryota</taxon>
        <taxon>Metazoa</taxon>
        <taxon>Chordata</taxon>
        <taxon>Craniata</taxon>
        <taxon>Vertebrata</taxon>
        <taxon>Euteleostomi</taxon>
        <taxon>Actinopterygii</taxon>
        <taxon>Neopterygii</taxon>
        <taxon>Teleostei</taxon>
        <taxon>Ostariophysi</taxon>
        <taxon>Siluriformes</taxon>
        <taxon>Clariidae</taxon>
        <taxon>Clarias</taxon>
    </lineage>
</organism>
<dbReference type="OrthoDB" id="5562606at2759"/>
<evidence type="ECO:0000313" key="3">
    <source>
        <dbReference type="Proteomes" id="UP000727407"/>
    </source>
</evidence>
<keyword evidence="3" id="KW-1185">Reference proteome</keyword>
<feature type="region of interest" description="Disordered" evidence="1">
    <location>
        <begin position="229"/>
        <end position="279"/>
    </location>
</feature>
<feature type="compositionally biased region" description="Basic and acidic residues" evidence="1">
    <location>
        <begin position="124"/>
        <end position="133"/>
    </location>
</feature>
<dbReference type="GO" id="GO:0016529">
    <property type="term" value="C:sarcoplasmic reticulum"/>
    <property type="evidence" value="ECO:0007669"/>
    <property type="project" value="TreeGrafter"/>
</dbReference>
<comment type="caution">
    <text evidence="2">The sequence shown here is derived from an EMBL/GenBank/DDBJ whole genome shotgun (WGS) entry which is preliminary data.</text>
</comment>
<dbReference type="AlphaFoldDB" id="A0A8J4WQQ7"/>
<dbReference type="GO" id="GO:0030833">
    <property type="term" value="P:regulation of actin filament polymerization"/>
    <property type="evidence" value="ECO:0007669"/>
    <property type="project" value="TreeGrafter"/>
</dbReference>
<dbReference type="PIRSF" id="PIRSF037634">
    <property type="entry name" value="HS1-associating_X-1"/>
    <property type="match status" value="1"/>
</dbReference>
<protein>
    <submittedName>
        <fullName evidence="2">HCLS1-associated protein X-1</fullName>
    </submittedName>
</protein>
<dbReference type="EMBL" id="QNUK01000910">
    <property type="protein sequence ID" value="KAF5888839.1"/>
    <property type="molecule type" value="Genomic_DNA"/>
</dbReference>
<dbReference type="GO" id="GO:0016324">
    <property type="term" value="C:apical plasma membrane"/>
    <property type="evidence" value="ECO:0007669"/>
    <property type="project" value="TreeGrafter"/>
</dbReference>
<feature type="compositionally biased region" description="Basic and acidic residues" evidence="1">
    <location>
        <begin position="167"/>
        <end position="186"/>
    </location>
</feature>
<dbReference type="GO" id="GO:0030136">
    <property type="term" value="C:clathrin-coated vesicle"/>
    <property type="evidence" value="ECO:0007669"/>
    <property type="project" value="TreeGrafter"/>
</dbReference>
<sequence>MSVFELFRGFFMESGGNYRGGNTREPFFDGLIHDDDDDDEEGEDGFYHEFLDRFDNVFRFGFSLGPNGLRIQEPQVFGQIFRDMEDIFAGLGRFGRDLPSSEPPPQENPDDRRKGGTGNPLREFMLKDPDDSARNSPYVAPRYVDPSTPGGSGVPRSPFHDWTPFSRFKDTWSDRTRQHEEERKEDGDLDSQVSSGGLDQILTPAPSQPRTRSFFKSVTVTKVVKPDGTVEERRTVRDGQGNEETTVIRSGGPGAQKGPLDEAASPTPGVPGLFSDMSDESSMFSRFFGRFRR</sequence>
<dbReference type="GO" id="GO:0005739">
    <property type="term" value="C:mitochondrion"/>
    <property type="evidence" value="ECO:0007669"/>
    <property type="project" value="TreeGrafter"/>
</dbReference>
<evidence type="ECO:0000256" key="1">
    <source>
        <dbReference type="SAM" id="MobiDB-lite"/>
    </source>
</evidence>
<dbReference type="Proteomes" id="UP000727407">
    <property type="component" value="Unassembled WGS sequence"/>
</dbReference>
<dbReference type="GO" id="GO:0015629">
    <property type="term" value="C:actin cytoskeleton"/>
    <property type="evidence" value="ECO:0007669"/>
    <property type="project" value="TreeGrafter"/>
</dbReference>
<dbReference type="PANTHER" id="PTHR14938">
    <property type="entry name" value="HCLS1-ASSOCIATED PROTEIN X-1"/>
    <property type="match status" value="1"/>
</dbReference>
<feature type="region of interest" description="Disordered" evidence="1">
    <location>
        <begin position="92"/>
        <end position="212"/>
    </location>
</feature>
<dbReference type="PANTHER" id="PTHR14938:SF2">
    <property type="entry name" value="HCLS1-ASSOCIATED PROTEIN X-1"/>
    <property type="match status" value="1"/>
</dbReference>
<dbReference type="GO" id="GO:0043066">
    <property type="term" value="P:negative regulation of apoptotic process"/>
    <property type="evidence" value="ECO:0007669"/>
    <property type="project" value="InterPro"/>
</dbReference>
<evidence type="ECO:0000313" key="2">
    <source>
        <dbReference type="EMBL" id="KAF5888839.1"/>
    </source>
</evidence>
<name>A0A8J4WQQ7_CLAMG</name>
<proteinExistence type="predicted"/>
<dbReference type="InterPro" id="IPR017248">
    <property type="entry name" value="HAX-1"/>
</dbReference>
<gene>
    <name evidence="2" type="primary">hax1</name>
    <name evidence="2" type="ORF">DAT39_021464</name>
</gene>